<proteinExistence type="predicted"/>
<sequence length="356" mass="41624">MVIIIYSVYVFIRWGGMFLRWKAKKHHTRLHIIKKNFLRLSVKISHKKRVLKRKAKIEIKVPWIFSLSESEHIAKTLRCLNELIESVKRKNQEIRVNSADVKTVDPAALMYLVAILEDAKEQKVIVRGNYPKDNDTKKLFIRYGFHNFVRSNNGNKKIYIQDVDMLQITEGREISPENGKKICEFAEKHNCFLGEKKSSKANLYTTLIEMMGNVRQHAYKKTGRWLTACEFKSDGLEFLFFDRGQGIPTTVQNNWSDFVRKINRKEESYILKSALEGGFRTQTKEKNRGKGLPQIYEFLKSSIIDKAVLFSGHGYCEIENDSININRDFKEKLHGTLYRWKIKGVKANEKHRDISS</sequence>
<evidence type="ECO:0000313" key="1">
    <source>
        <dbReference type="EMBL" id="DAD99359.1"/>
    </source>
</evidence>
<reference evidence="1" key="1">
    <citation type="journal article" date="2021" name="Proc. Natl. Acad. Sci. U.S.A.">
        <title>A Catalog of Tens of Thousands of Viruses from Human Metagenomes Reveals Hidden Associations with Chronic Diseases.</title>
        <authorList>
            <person name="Tisza M.J."/>
            <person name="Buck C.B."/>
        </authorList>
    </citation>
    <scope>NUCLEOTIDE SEQUENCE</scope>
    <source>
        <strain evidence="1">Ct0FJ5</strain>
    </source>
</reference>
<name>A0A8S5NY68_9CAUD</name>
<protein>
    <submittedName>
        <fullName evidence="1">Uncharacterized protein</fullName>
    </submittedName>
</protein>
<organism evidence="1">
    <name type="scientific">Caudovirales sp. ct0FJ5</name>
    <dbReference type="NCBI Taxonomy" id="2825755"/>
    <lineage>
        <taxon>Viruses</taxon>
        <taxon>Duplodnaviria</taxon>
        <taxon>Heunggongvirae</taxon>
        <taxon>Uroviricota</taxon>
        <taxon>Caudoviricetes</taxon>
    </lineage>
</organism>
<dbReference type="EMBL" id="BK015281">
    <property type="protein sequence ID" value="DAD99359.1"/>
    <property type="molecule type" value="Genomic_DNA"/>
</dbReference>
<accession>A0A8S5NY68</accession>